<dbReference type="RefSeq" id="WP_379508031.1">
    <property type="nucleotide sequence ID" value="NZ_JBHRTQ010000001.1"/>
</dbReference>
<keyword evidence="3" id="KW-1185">Reference proteome</keyword>
<dbReference type="GO" id="GO:0016787">
    <property type="term" value="F:hydrolase activity"/>
    <property type="evidence" value="ECO:0007669"/>
    <property type="project" value="UniProtKB-KW"/>
</dbReference>
<gene>
    <name evidence="2" type="ORF">ACFOD9_00065</name>
</gene>
<dbReference type="PRINTS" id="PR00111">
    <property type="entry name" value="ABHYDROLASE"/>
</dbReference>
<dbReference type="Proteomes" id="UP001595604">
    <property type="component" value="Unassembled WGS sequence"/>
</dbReference>
<protein>
    <submittedName>
        <fullName evidence="2">Alpha/beta fold hydrolase</fullName>
    </submittedName>
</protein>
<keyword evidence="2" id="KW-0378">Hydrolase</keyword>
<evidence type="ECO:0000313" key="2">
    <source>
        <dbReference type="EMBL" id="MFC3172634.1"/>
    </source>
</evidence>
<evidence type="ECO:0000313" key="3">
    <source>
        <dbReference type="Proteomes" id="UP001595604"/>
    </source>
</evidence>
<dbReference type="InterPro" id="IPR050228">
    <property type="entry name" value="Carboxylesterase_BioH"/>
</dbReference>
<organism evidence="2 3">
    <name type="scientific">Novosphingobium bradum</name>
    <dbReference type="NCBI Taxonomy" id="1737444"/>
    <lineage>
        <taxon>Bacteria</taxon>
        <taxon>Pseudomonadati</taxon>
        <taxon>Pseudomonadota</taxon>
        <taxon>Alphaproteobacteria</taxon>
        <taxon>Sphingomonadales</taxon>
        <taxon>Sphingomonadaceae</taxon>
        <taxon>Novosphingobium</taxon>
    </lineage>
</organism>
<proteinExistence type="predicted"/>
<dbReference type="Pfam" id="PF00561">
    <property type="entry name" value="Abhydrolase_1"/>
    <property type="match status" value="1"/>
</dbReference>
<dbReference type="InterPro" id="IPR029058">
    <property type="entry name" value="AB_hydrolase_fold"/>
</dbReference>
<comment type="caution">
    <text evidence="2">The sequence shown here is derived from an EMBL/GenBank/DDBJ whole genome shotgun (WGS) entry which is preliminary data.</text>
</comment>
<reference evidence="3" key="1">
    <citation type="journal article" date="2019" name="Int. J. Syst. Evol. Microbiol.">
        <title>The Global Catalogue of Microorganisms (GCM) 10K type strain sequencing project: providing services to taxonomists for standard genome sequencing and annotation.</title>
        <authorList>
            <consortium name="The Broad Institute Genomics Platform"/>
            <consortium name="The Broad Institute Genome Sequencing Center for Infectious Disease"/>
            <person name="Wu L."/>
            <person name="Ma J."/>
        </authorList>
    </citation>
    <scope>NUCLEOTIDE SEQUENCE [LARGE SCALE GENOMIC DNA]</scope>
    <source>
        <strain evidence="3">KCTC 42984</strain>
    </source>
</reference>
<dbReference type="EMBL" id="JBHRTQ010000001">
    <property type="protein sequence ID" value="MFC3172634.1"/>
    <property type="molecule type" value="Genomic_DNA"/>
</dbReference>
<feature type="domain" description="AB hydrolase-1" evidence="1">
    <location>
        <begin position="26"/>
        <end position="266"/>
    </location>
</feature>
<dbReference type="PANTHER" id="PTHR43194">
    <property type="entry name" value="HYDROLASE ALPHA/BETA FOLD FAMILY"/>
    <property type="match status" value="1"/>
</dbReference>
<dbReference type="PANTHER" id="PTHR43194:SF2">
    <property type="entry name" value="PEROXISOMAL MEMBRANE PROTEIN LPX1"/>
    <property type="match status" value="1"/>
</dbReference>
<dbReference type="SUPFAM" id="SSF53474">
    <property type="entry name" value="alpha/beta-Hydrolases"/>
    <property type="match status" value="1"/>
</dbReference>
<sequence length="287" mass="30460">MERIEFAGHRGVRLVADAVGPADGLPVIFLHGGGQTRQSWGKAVREAGARGLRALALDLRGHGESGWAPDADYGIDAFADDVRAVIAALGRPPVLVGASLGGMTALVVAADQPSPVAGLVLVDIAVRIEPEGTREIGDFMMSAPNGFANLEEAADAVAAYLPHRPRPKDTSGLMRNLRLREDGRLHWHWDPAFIRRRPKEAEAGAGARKLPTYATDLETAARRLTVPTLLVRGGRSRVVTHDGAMHFLELVPHARYADVAGADHMVAGDANDAFNAVVMDFLAGIAG</sequence>
<name>A0ABV7ILU3_9SPHN</name>
<dbReference type="InterPro" id="IPR000073">
    <property type="entry name" value="AB_hydrolase_1"/>
</dbReference>
<accession>A0ABV7ILU3</accession>
<dbReference type="Gene3D" id="3.40.50.1820">
    <property type="entry name" value="alpha/beta hydrolase"/>
    <property type="match status" value="1"/>
</dbReference>
<evidence type="ECO:0000259" key="1">
    <source>
        <dbReference type="Pfam" id="PF00561"/>
    </source>
</evidence>